<dbReference type="AlphaFoldDB" id="A0A914NEC2"/>
<proteinExistence type="predicted"/>
<evidence type="ECO:0000256" key="1">
    <source>
        <dbReference type="SAM" id="SignalP"/>
    </source>
</evidence>
<organism evidence="2 3">
    <name type="scientific">Meloidogyne incognita</name>
    <name type="common">Southern root-knot nematode worm</name>
    <name type="synonym">Oxyuris incognita</name>
    <dbReference type="NCBI Taxonomy" id="6306"/>
    <lineage>
        <taxon>Eukaryota</taxon>
        <taxon>Metazoa</taxon>
        <taxon>Ecdysozoa</taxon>
        <taxon>Nematoda</taxon>
        <taxon>Chromadorea</taxon>
        <taxon>Rhabditida</taxon>
        <taxon>Tylenchina</taxon>
        <taxon>Tylenchomorpha</taxon>
        <taxon>Tylenchoidea</taxon>
        <taxon>Meloidogynidae</taxon>
        <taxon>Meloidogyninae</taxon>
        <taxon>Meloidogyne</taxon>
        <taxon>Meloidogyne incognita group</taxon>
    </lineage>
</organism>
<name>A0A914NEC2_MELIC</name>
<feature type="chain" id="PRO_5037747930" evidence="1">
    <location>
        <begin position="20"/>
        <end position="74"/>
    </location>
</feature>
<feature type="signal peptide" evidence="1">
    <location>
        <begin position="1"/>
        <end position="19"/>
    </location>
</feature>
<evidence type="ECO:0000313" key="2">
    <source>
        <dbReference type="Proteomes" id="UP000887563"/>
    </source>
</evidence>
<protein>
    <submittedName>
        <fullName evidence="3">Uncharacterized protein</fullName>
    </submittedName>
</protein>
<sequence>MDIPLRPSLVSVTLSLLHACHLFSSNKMYKWSCEKINVACPDITKNDEGITGTQIRGLRGRGIHKVSKFLKDQQ</sequence>
<evidence type="ECO:0000313" key="3">
    <source>
        <dbReference type="WBParaSite" id="Minc3s05274g37917"/>
    </source>
</evidence>
<dbReference type="WBParaSite" id="Minc3s05274g37917">
    <property type="protein sequence ID" value="Minc3s05274g37917"/>
    <property type="gene ID" value="Minc3s05274g37917"/>
</dbReference>
<keyword evidence="1" id="KW-0732">Signal</keyword>
<reference evidence="3" key="1">
    <citation type="submission" date="2022-11" db="UniProtKB">
        <authorList>
            <consortium name="WormBaseParasite"/>
        </authorList>
    </citation>
    <scope>IDENTIFICATION</scope>
</reference>
<accession>A0A914NEC2</accession>
<keyword evidence="2" id="KW-1185">Reference proteome</keyword>
<dbReference type="Proteomes" id="UP000887563">
    <property type="component" value="Unplaced"/>
</dbReference>